<evidence type="ECO:0000313" key="12">
    <source>
        <dbReference type="EMBL" id="KAL2095553.1"/>
    </source>
</evidence>
<feature type="region of interest" description="Disordered" evidence="10">
    <location>
        <begin position="43"/>
        <end position="76"/>
    </location>
</feature>
<gene>
    <name evidence="12" type="ORF">ACEWY4_007701</name>
</gene>
<proteinExistence type="predicted"/>
<comment type="caution">
    <text evidence="9">Lacks conserved residue(s) required for the propagation of feature annotation.</text>
</comment>
<dbReference type="SUPFAM" id="SSF47473">
    <property type="entry name" value="EF-hand"/>
    <property type="match status" value="1"/>
</dbReference>
<dbReference type="InterPro" id="IPR036857">
    <property type="entry name" value="Thyroglobulin_1_sf"/>
</dbReference>
<dbReference type="FunFam" id="4.10.800.10:FF:000004">
    <property type="entry name" value="SPARC-related modular calcium-binding protein 1"/>
    <property type="match status" value="1"/>
</dbReference>
<keyword evidence="2" id="KW-0964">Secreted</keyword>
<dbReference type="GO" id="GO:0005576">
    <property type="term" value="C:extracellular region"/>
    <property type="evidence" value="ECO:0007669"/>
    <property type="project" value="UniProtKB-SubCell"/>
</dbReference>
<evidence type="ECO:0000256" key="1">
    <source>
        <dbReference type="ARBA" id="ARBA00004613"/>
    </source>
</evidence>
<feature type="disulfide bond" evidence="9">
    <location>
        <begin position="25"/>
        <end position="32"/>
    </location>
</feature>
<keyword evidence="6" id="KW-0106">Calcium</keyword>
<dbReference type="Gene3D" id="1.10.238.10">
    <property type="entry name" value="EF-hand"/>
    <property type="match status" value="1"/>
</dbReference>
<evidence type="ECO:0000256" key="8">
    <source>
        <dbReference type="ARBA" id="ARBA00023180"/>
    </source>
</evidence>
<reference evidence="12 13" key="1">
    <citation type="submission" date="2024-09" db="EMBL/GenBank/DDBJ databases">
        <title>A chromosome-level genome assembly of Gray's grenadier anchovy, Coilia grayii.</title>
        <authorList>
            <person name="Fu Z."/>
        </authorList>
    </citation>
    <scope>NUCLEOTIDE SEQUENCE [LARGE SCALE GENOMIC DNA]</scope>
    <source>
        <strain evidence="12">G4</strain>
        <tissue evidence="12">Muscle</tissue>
    </source>
</reference>
<evidence type="ECO:0000256" key="2">
    <source>
        <dbReference type="ARBA" id="ARBA00022525"/>
    </source>
</evidence>
<sequence length="206" mass="23360">MRSVWQEERFIPECSTDGHYSPIQCHTATSYCWCVRVDTGRPLPGTSTRNQLPDCSLEEPRSSHTTNTYRDRPLPGCPGSRKADFLRSLVKALQLQAQEAGLLLPADRMMDERQVMMVSTPSPASGPPSYLATSGHGIAESALQWHFLKLDVDDDGVLTEREARPLRQYLRRTLRPRRCTKKFTQYCDQDRDGMLSLMELNICLGL</sequence>
<dbReference type="PROSITE" id="PS51162">
    <property type="entry name" value="THYROGLOBULIN_1_2"/>
    <property type="match status" value="1"/>
</dbReference>
<organism evidence="12 13">
    <name type="scientific">Coilia grayii</name>
    <name type="common">Gray's grenadier anchovy</name>
    <dbReference type="NCBI Taxonomy" id="363190"/>
    <lineage>
        <taxon>Eukaryota</taxon>
        <taxon>Metazoa</taxon>
        <taxon>Chordata</taxon>
        <taxon>Craniata</taxon>
        <taxon>Vertebrata</taxon>
        <taxon>Euteleostomi</taxon>
        <taxon>Actinopterygii</taxon>
        <taxon>Neopterygii</taxon>
        <taxon>Teleostei</taxon>
        <taxon>Clupei</taxon>
        <taxon>Clupeiformes</taxon>
        <taxon>Clupeoidei</taxon>
        <taxon>Engraulidae</taxon>
        <taxon>Coilinae</taxon>
        <taxon>Coilia</taxon>
    </lineage>
</organism>
<dbReference type="InterPro" id="IPR019577">
    <property type="entry name" value="SPARC/Testican_Ca-bd-dom"/>
</dbReference>
<dbReference type="PANTHER" id="PTHR12352">
    <property type="entry name" value="SECRETED MODULAR CALCIUM-BINDING PROTEIN"/>
    <property type="match status" value="1"/>
</dbReference>
<dbReference type="Pfam" id="PF10591">
    <property type="entry name" value="SPARC_Ca_bdg"/>
    <property type="match status" value="1"/>
</dbReference>
<comment type="caution">
    <text evidence="12">The sequence shown here is derived from an EMBL/GenBank/DDBJ whole genome shotgun (WGS) entry which is preliminary data.</text>
</comment>
<keyword evidence="4" id="KW-0732">Signal</keyword>
<dbReference type="InterPro" id="IPR011992">
    <property type="entry name" value="EF-hand-dom_pair"/>
</dbReference>
<dbReference type="InterPro" id="IPR000716">
    <property type="entry name" value="Thyroglobulin_1"/>
</dbReference>
<dbReference type="AlphaFoldDB" id="A0ABD1K9H6"/>
<accession>A0ABD1K9H6</accession>
<dbReference type="Pfam" id="PF00086">
    <property type="entry name" value="Thyroglobulin_1"/>
    <property type="match status" value="1"/>
</dbReference>
<dbReference type="GO" id="GO:0046872">
    <property type="term" value="F:metal ion binding"/>
    <property type="evidence" value="ECO:0007669"/>
    <property type="project" value="UniProtKB-KW"/>
</dbReference>
<evidence type="ECO:0000256" key="9">
    <source>
        <dbReference type="PROSITE-ProRule" id="PRU00500"/>
    </source>
</evidence>
<evidence type="ECO:0000256" key="3">
    <source>
        <dbReference type="ARBA" id="ARBA00022723"/>
    </source>
</evidence>
<keyword evidence="8" id="KW-0325">Glycoprotein</keyword>
<comment type="subcellular location">
    <subcellularLocation>
        <location evidence="1">Secreted</location>
    </subcellularLocation>
</comment>
<keyword evidence="3" id="KW-0479">Metal-binding</keyword>
<dbReference type="PROSITE" id="PS00484">
    <property type="entry name" value="THYROGLOBULIN_1_1"/>
    <property type="match status" value="1"/>
</dbReference>
<name>A0ABD1K9H6_9TELE</name>
<dbReference type="CDD" id="cd00191">
    <property type="entry name" value="TY"/>
    <property type="match status" value="1"/>
</dbReference>
<dbReference type="SUPFAM" id="SSF57610">
    <property type="entry name" value="Thyroglobulin type-1 domain"/>
    <property type="match status" value="1"/>
</dbReference>
<dbReference type="EMBL" id="JBHFQA010000007">
    <property type="protein sequence ID" value="KAL2095553.1"/>
    <property type="molecule type" value="Genomic_DNA"/>
</dbReference>
<dbReference type="InterPro" id="IPR051950">
    <property type="entry name" value="Dev_reg/Prot_inhib"/>
</dbReference>
<evidence type="ECO:0000256" key="5">
    <source>
        <dbReference type="ARBA" id="ARBA00022737"/>
    </source>
</evidence>
<evidence type="ECO:0000256" key="4">
    <source>
        <dbReference type="ARBA" id="ARBA00022729"/>
    </source>
</evidence>
<keyword evidence="5" id="KW-0677">Repeat</keyword>
<evidence type="ECO:0000313" key="13">
    <source>
        <dbReference type="Proteomes" id="UP001591681"/>
    </source>
</evidence>
<dbReference type="Proteomes" id="UP001591681">
    <property type="component" value="Unassembled WGS sequence"/>
</dbReference>
<dbReference type="SMART" id="SM00211">
    <property type="entry name" value="TY"/>
    <property type="match status" value="1"/>
</dbReference>
<protein>
    <recommendedName>
        <fullName evidence="11">Thyroglobulin type-1 domain-containing protein</fullName>
    </recommendedName>
</protein>
<evidence type="ECO:0000259" key="11">
    <source>
        <dbReference type="PROSITE" id="PS51162"/>
    </source>
</evidence>
<dbReference type="PANTHER" id="PTHR12352:SF13">
    <property type="entry name" value="SPARC-RELATED MODULAR CALCIUM-BINDING PROTEIN 1"/>
    <property type="match status" value="1"/>
</dbReference>
<keyword evidence="7 9" id="KW-1015">Disulfide bond</keyword>
<evidence type="ECO:0000256" key="7">
    <source>
        <dbReference type="ARBA" id="ARBA00023157"/>
    </source>
</evidence>
<dbReference type="InterPro" id="IPR018247">
    <property type="entry name" value="EF_Hand_1_Ca_BS"/>
</dbReference>
<feature type="domain" description="Thyroglobulin type-1" evidence="11">
    <location>
        <begin position="2"/>
        <end position="55"/>
    </location>
</feature>
<dbReference type="PROSITE" id="PS00018">
    <property type="entry name" value="EF_HAND_1"/>
    <property type="match status" value="1"/>
</dbReference>
<dbReference type="Gene3D" id="4.10.800.10">
    <property type="entry name" value="Thyroglobulin type-1"/>
    <property type="match status" value="1"/>
</dbReference>
<evidence type="ECO:0000256" key="6">
    <source>
        <dbReference type="ARBA" id="ARBA00022837"/>
    </source>
</evidence>
<keyword evidence="13" id="KW-1185">Reference proteome</keyword>
<evidence type="ECO:0000256" key="10">
    <source>
        <dbReference type="SAM" id="MobiDB-lite"/>
    </source>
</evidence>